<evidence type="ECO:0000256" key="1">
    <source>
        <dbReference type="SAM" id="MobiDB-lite"/>
    </source>
</evidence>
<dbReference type="GO" id="GO:0016874">
    <property type="term" value="F:ligase activity"/>
    <property type="evidence" value="ECO:0007669"/>
    <property type="project" value="UniProtKB-KW"/>
</dbReference>
<dbReference type="Pfam" id="PF13563">
    <property type="entry name" value="2_5_RNA_ligase2"/>
    <property type="match status" value="1"/>
</dbReference>
<dbReference type="GeneID" id="77952946"/>
<accession>A0A3G3LYM2</accession>
<dbReference type="EMBL" id="MK016493">
    <property type="protein sequence ID" value="AYQ99230.1"/>
    <property type="molecule type" value="Genomic_DNA"/>
</dbReference>
<name>A0A3G3LYM2_9CAUD</name>
<feature type="region of interest" description="Disordered" evidence="1">
    <location>
        <begin position="214"/>
        <end position="234"/>
    </location>
</feature>
<dbReference type="Proteomes" id="UP000279277">
    <property type="component" value="Segment"/>
</dbReference>
<dbReference type="InterPro" id="IPR009097">
    <property type="entry name" value="Cyclic_Pdiesterase"/>
</dbReference>
<keyword evidence="2" id="KW-0436">Ligase</keyword>
<dbReference type="RefSeq" id="YP_010676584.1">
    <property type="nucleotide sequence ID" value="NC_071014.1"/>
</dbReference>
<sequence>MLEPIQELLDALRQSLTGYINEPVKKQTFSSIFVGLYPTYEDAQKIVKTFNLHPSWADDLHVTMVYANPDDNPDEAQINDIFRVLIGQLPTLITAKLNGVTRFAGNDEDGDALVLNVDHPSIEQARRILTSDQRLVINDQHGFTPHMTIAYLNRDTPTPIDRVPEVLQVEFDRISVGYQSAYTHYSLGHNDIKELTIDDVNIYLPATIDDESGERAELNPKRRRSYNMEHVKEG</sequence>
<organism evidence="2 3">
    <name type="scientific">Brevibacterium phage Cantare</name>
    <dbReference type="NCBI Taxonomy" id="2338395"/>
    <lineage>
        <taxon>Viruses</taxon>
        <taxon>Duplodnaviria</taxon>
        <taxon>Heunggongvirae</taxon>
        <taxon>Uroviricota</taxon>
        <taxon>Caudoviricetes</taxon>
        <taxon>Cantarevirus</taxon>
        <taxon>Cantarevirus cantare</taxon>
    </lineage>
</organism>
<evidence type="ECO:0000313" key="3">
    <source>
        <dbReference type="Proteomes" id="UP000279277"/>
    </source>
</evidence>
<dbReference type="SUPFAM" id="SSF55144">
    <property type="entry name" value="LigT-like"/>
    <property type="match status" value="1"/>
</dbReference>
<dbReference type="KEGG" id="vg:77952946"/>
<evidence type="ECO:0000313" key="2">
    <source>
        <dbReference type="EMBL" id="AYQ99230.1"/>
    </source>
</evidence>
<protein>
    <submittedName>
        <fullName evidence="2">RNA ligase</fullName>
    </submittedName>
</protein>
<dbReference type="Gene3D" id="3.90.1140.10">
    <property type="entry name" value="Cyclic phosphodiesterase"/>
    <property type="match status" value="1"/>
</dbReference>
<reference evidence="2 3" key="1">
    <citation type="submission" date="2018-10" db="EMBL/GenBank/DDBJ databases">
        <authorList>
            <person name="Zack K."/>
            <person name="Garlena R.A."/>
            <person name="Russell D.A."/>
            <person name="Pope W.H."/>
            <person name="Jacobs-Sera D."/>
            <person name="Hatfull G.F."/>
        </authorList>
    </citation>
    <scope>NUCLEOTIDE SEQUENCE [LARGE SCALE GENOMIC DNA]</scope>
</reference>
<gene>
    <name evidence="2" type="primary">9</name>
    <name evidence="2" type="ORF">PBI_CANTARE_9</name>
</gene>
<keyword evidence="3" id="KW-1185">Reference proteome</keyword>
<proteinExistence type="predicted"/>